<dbReference type="InterPro" id="IPR029044">
    <property type="entry name" value="Nucleotide-diphossugar_trans"/>
</dbReference>
<dbReference type="Gene3D" id="3.90.550.10">
    <property type="entry name" value="Spore Coat Polysaccharide Biosynthesis Protein SpsA, Chain A"/>
    <property type="match status" value="1"/>
</dbReference>
<feature type="domain" description="Glycosyltransferase 2-like" evidence="1">
    <location>
        <begin position="21"/>
        <end position="165"/>
    </location>
</feature>
<protein>
    <submittedName>
        <fullName evidence="2">Glycosyltransferase family 2 protein</fullName>
    </submittedName>
</protein>
<evidence type="ECO:0000313" key="3">
    <source>
        <dbReference type="Proteomes" id="UP000324678"/>
    </source>
</evidence>
<gene>
    <name evidence="2" type="ORF">FLP10_03300</name>
</gene>
<dbReference type="Pfam" id="PF00535">
    <property type="entry name" value="Glycos_transf_2"/>
    <property type="match status" value="1"/>
</dbReference>
<evidence type="ECO:0000313" key="2">
    <source>
        <dbReference type="EMBL" id="QEO13550.1"/>
    </source>
</evidence>
<dbReference type="Proteomes" id="UP000324678">
    <property type="component" value="Chromosome"/>
</dbReference>
<dbReference type="CDD" id="cd00761">
    <property type="entry name" value="Glyco_tranf_GTA_type"/>
    <property type="match status" value="1"/>
</dbReference>
<name>A0A5C1YDC7_9MICO</name>
<organism evidence="2 3">
    <name type="scientific">Agromyces intestinalis</name>
    <dbReference type="NCBI Taxonomy" id="2592652"/>
    <lineage>
        <taxon>Bacteria</taxon>
        <taxon>Bacillati</taxon>
        <taxon>Actinomycetota</taxon>
        <taxon>Actinomycetes</taxon>
        <taxon>Micrococcales</taxon>
        <taxon>Microbacteriaceae</taxon>
        <taxon>Agromyces</taxon>
    </lineage>
</organism>
<sequence>MLAWIHAGGDQVSPDAPRVDVVVAVHSPERPIERAVASALANRAPLRVTVVAHNTDPAAIATRLGARADDPRVRMLALDDGIPSPAGPFNLGLAEATAEFTSVLGSDDAFEPRAVDAWLAVADRDRASAVVARLRHVGGRAAPTPPTRPFRRRLDPVRDRLAYRSAPLGLVSRAAFGELRFAEHLPSGEDIPYVAAVWYSGERISYDRRGPGYLVHADAAERVTHAPMGIAAEFGYLPHVLGSEVLARSEASARSALAIKLLRVNLFGAVRNRPEPARWTDAERRALADAAATIISAGGGIERVLSRRERDLLDAALDPARPTEALLAADRRRRARLAPGSLVPRSLGSLAHREAPIRFSAASALALLR</sequence>
<keyword evidence="3" id="KW-1185">Reference proteome</keyword>
<dbReference type="SUPFAM" id="SSF53448">
    <property type="entry name" value="Nucleotide-diphospho-sugar transferases"/>
    <property type="match status" value="1"/>
</dbReference>
<dbReference type="EMBL" id="CP043505">
    <property type="protein sequence ID" value="QEO13550.1"/>
    <property type="molecule type" value="Genomic_DNA"/>
</dbReference>
<dbReference type="OrthoDB" id="3171021at2"/>
<dbReference type="KEGG" id="ail:FLP10_03300"/>
<dbReference type="AlphaFoldDB" id="A0A5C1YDC7"/>
<dbReference type="InterPro" id="IPR001173">
    <property type="entry name" value="Glyco_trans_2-like"/>
</dbReference>
<reference evidence="2 3" key="1">
    <citation type="submission" date="2019-09" db="EMBL/GenBank/DDBJ databases">
        <title>Genome sequencing of strain KACC 19306.</title>
        <authorList>
            <person name="Heo J."/>
            <person name="Kim S.-J."/>
            <person name="Kim J.-S."/>
            <person name="Hong S.-B."/>
            <person name="Kwon S.-W."/>
        </authorList>
    </citation>
    <scope>NUCLEOTIDE SEQUENCE [LARGE SCALE GENOMIC DNA]</scope>
    <source>
        <strain evidence="2 3">KACC 19306</strain>
    </source>
</reference>
<proteinExistence type="predicted"/>
<accession>A0A5C1YDC7</accession>
<keyword evidence="2" id="KW-0808">Transferase</keyword>
<dbReference type="GO" id="GO:0016740">
    <property type="term" value="F:transferase activity"/>
    <property type="evidence" value="ECO:0007669"/>
    <property type="project" value="UniProtKB-KW"/>
</dbReference>
<evidence type="ECO:0000259" key="1">
    <source>
        <dbReference type="Pfam" id="PF00535"/>
    </source>
</evidence>